<dbReference type="Ensembl" id="ENSATET00000068554.2">
    <property type="protein sequence ID" value="ENSATEP00000048990.1"/>
    <property type="gene ID" value="ENSATEG00000021902.3"/>
</dbReference>
<keyword evidence="13 15" id="KW-0862">Zinc</keyword>
<organism evidence="18 19">
    <name type="scientific">Anabas testudineus</name>
    <name type="common">Climbing perch</name>
    <name type="synonym">Anthias testudineus</name>
    <dbReference type="NCBI Taxonomy" id="64144"/>
    <lineage>
        <taxon>Eukaryota</taxon>
        <taxon>Metazoa</taxon>
        <taxon>Chordata</taxon>
        <taxon>Craniata</taxon>
        <taxon>Vertebrata</taxon>
        <taxon>Euteleostomi</taxon>
        <taxon>Actinopterygii</taxon>
        <taxon>Neopterygii</taxon>
        <taxon>Teleostei</taxon>
        <taxon>Neoteleostei</taxon>
        <taxon>Acanthomorphata</taxon>
        <taxon>Anabantaria</taxon>
        <taxon>Anabantiformes</taxon>
        <taxon>Anabantoidei</taxon>
        <taxon>Anabantidae</taxon>
        <taxon>Anabas</taxon>
    </lineage>
</organism>
<dbReference type="FunFam" id="1.25.10.10:FF:001251">
    <property type="entry name" value="Predicted protein"/>
    <property type="match status" value="1"/>
</dbReference>
<keyword evidence="19" id="KW-1185">Reference proteome</keyword>
<dbReference type="GO" id="GO:0061630">
    <property type="term" value="F:ubiquitin protein ligase activity"/>
    <property type="evidence" value="ECO:0007669"/>
    <property type="project" value="UniProtKB-UniRule"/>
</dbReference>
<keyword evidence="9 15" id="KW-0479">Metal-binding</keyword>
<dbReference type="GO" id="GO:0072344">
    <property type="term" value="P:rescue of stalled ribosome"/>
    <property type="evidence" value="ECO:0007669"/>
    <property type="project" value="UniProtKB-UniRule"/>
</dbReference>
<evidence type="ECO:0000256" key="7">
    <source>
        <dbReference type="ARBA" id="ARBA00022490"/>
    </source>
</evidence>
<dbReference type="InterPro" id="IPR039795">
    <property type="entry name" value="LTN1/Rkr1"/>
</dbReference>
<keyword evidence="11 14" id="KW-0863">Zinc-finger</keyword>
<reference evidence="18" key="2">
    <citation type="submission" date="2025-08" db="UniProtKB">
        <authorList>
            <consortium name="Ensembl"/>
        </authorList>
    </citation>
    <scope>IDENTIFICATION</scope>
</reference>
<keyword evidence="8 15" id="KW-0808">Transferase</keyword>
<dbReference type="InterPro" id="IPR054476">
    <property type="entry name" value="Ltn1_N"/>
</dbReference>
<keyword evidence="12 15" id="KW-0833">Ubl conjugation pathway</keyword>
<dbReference type="InterPro" id="IPR013083">
    <property type="entry name" value="Znf_RING/FYVE/PHD"/>
</dbReference>
<dbReference type="FunFam" id="3.30.40.10:FF:000038">
    <property type="entry name" value="E3 ubiquitin-protein ligase listerin"/>
    <property type="match status" value="1"/>
</dbReference>
<evidence type="ECO:0000256" key="5">
    <source>
        <dbReference type="ARBA" id="ARBA00012483"/>
    </source>
</evidence>
<gene>
    <name evidence="18" type="primary">LTN1</name>
</gene>
<evidence type="ECO:0000313" key="19">
    <source>
        <dbReference type="Proteomes" id="UP000265040"/>
    </source>
</evidence>
<dbReference type="SUPFAM" id="SSF57850">
    <property type="entry name" value="RING/U-box"/>
    <property type="match status" value="1"/>
</dbReference>
<dbReference type="InterPro" id="IPR054478">
    <property type="entry name" value="LTN1_UBC"/>
</dbReference>
<comment type="similarity">
    <text evidence="4 15">Belongs to the LTN1 family.</text>
</comment>
<accession>A0A7N6AJE4</accession>
<dbReference type="Pfam" id="PF22999">
    <property type="entry name" value="LTN1_E3_ligase_6th"/>
    <property type="match status" value="1"/>
</dbReference>
<evidence type="ECO:0000256" key="4">
    <source>
        <dbReference type="ARBA" id="ARBA00007997"/>
    </source>
</evidence>
<dbReference type="Pfam" id="PF24618">
    <property type="entry name" value="LTN1_E3_ligase_5th"/>
    <property type="match status" value="1"/>
</dbReference>
<evidence type="ECO:0000256" key="15">
    <source>
        <dbReference type="RuleBase" id="RU367090"/>
    </source>
</evidence>
<proteinExistence type="inferred from homology"/>
<dbReference type="Pfam" id="PF23009">
    <property type="entry name" value="UBC_like"/>
    <property type="match status" value="1"/>
</dbReference>
<dbReference type="GO" id="GO:1990116">
    <property type="term" value="P:ribosome-associated ubiquitin-dependent protein catabolic process"/>
    <property type="evidence" value="ECO:0007669"/>
    <property type="project" value="UniProtKB-UniRule"/>
</dbReference>
<dbReference type="GO" id="GO:0043023">
    <property type="term" value="F:ribosomal large subunit binding"/>
    <property type="evidence" value="ECO:0007669"/>
    <property type="project" value="TreeGrafter"/>
</dbReference>
<evidence type="ECO:0000256" key="6">
    <source>
        <dbReference type="ARBA" id="ARBA00017157"/>
    </source>
</evidence>
<dbReference type="InterPro" id="IPR011016">
    <property type="entry name" value="Znf_RING-CH"/>
</dbReference>
<evidence type="ECO:0000256" key="1">
    <source>
        <dbReference type="ARBA" id="ARBA00000900"/>
    </source>
</evidence>
<dbReference type="InterPro" id="IPR011989">
    <property type="entry name" value="ARM-like"/>
</dbReference>
<dbReference type="CDD" id="cd16491">
    <property type="entry name" value="RING-CH-C4HC3_LTN1"/>
    <property type="match status" value="1"/>
</dbReference>
<dbReference type="InterPro" id="IPR054477">
    <property type="entry name" value="LTN1_E3_ligase_6th"/>
</dbReference>
<protein>
    <recommendedName>
        <fullName evidence="6 15">E3 ubiquitin-protein ligase listerin</fullName>
        <ecNumber evidence="5 15">2.3.2.27</ecNumber>
    </recommendedName>
    <alternativeName>
        <fullName evidence="15">RING-type E3 ubiquitin transferase listerin</fullName>
    </alternativeName>
</protein>
<reference evidence="18" key="1">
    <citation type="submission" date="2021-04" db="EMBL/GenBank/DDBJ databases">
        <authorList>
            <consortium name="Wellcome Sanger Institute Data Sharing"/>
        </authorList>
    </citation>
    <scope>NUCLEOTIDE SEQUENCE [LARGE SCALE GENOMIC DNA]</scope>
</reference>
<dbReference type="Pfam" id="PF13639">
    <property type="entry name" value="zf-RING_2"/>
    <property type="match status" value="1"/>
</dbReference>
<evidence type="ECO:0000256" key="10">
    <source>
        <dbReference type="ARBA" id="ARBA00022737"/>
    </source>
</evidence>
<dbReference type="GO" id="GO:0005829">
    <property type="term" value="C:cytosol"/>
    <property type="evidence" value="ECO:0007669"/>
    <property type="project" value="UniProtKB-SubCell"/>
</dbReference>
<evidence type="ECO:0000259" key="17">
    <source>
        <dbReference type="PROSITE" id="PS50089"/>
    </source>
</evidence>
<evidence type="ECO:0000256" key="9">
    <source>
        <dbReference type="ARBA" id="ARBA00022723"/>
    </source>
</evidence>
<comment type="subunit">
    <text evidence="15">Component of the ribosome quality control complex (RQC).</text>
</comment>
<dbReference type="UniPathway" id="UPA00143"/>
<feature type="region of interest" description="Disordered" evidence="16">
    <location>
        <begin position="1"/>
        <end position="20"/>
    </location>
</feature>
<dbReference type="GO" id="GO:0008270">
    <property type="term" value="F:zinc ion binding"/>
    <property type="evidence" value="ECO:0007669"/>
    <property type="project" value="UniProtKB-KW"/>
</dbReference>
<dbReference type="InterPro" id="IPR016024">
    <property type="entry name" value="ARM-type_fold"/>
</dbReference>
<dbReference type="GO" id="GO:0016567">
    <property type="term" value="P:protein ubiquitination"/>
    <property type="evidence" value="ECO:0007669"/>
    <property type="project" value="UniProtKB-UniPathway"/>
</dbReference>
<dbReference type="SMART" id="SM00744">
    <property type="entry name" value="RINGv"/>
    <property type="match status" value="1"/>
</dbReference>
<evidence type="ECO:0000313" key="18">
    <source>
        <dbReference type="Ensembl" id="ENSATEP00000048990.1"/>
    </source>
</evidence>
<comment type="subcellular location">
    <subcellularLocation>
        <location evidence="2">Cytoplasm</location>
        <location evidence="2">Cytosol</location>
    </subcellularLocation>
</comment>
<feature type="domain" description="RING-type" evidence="17">
    <location>
        <begin position="1632"/>
        <end position="1679"/>
    </location>
</feature>
<evidence type="ECO:0000256" key="3">
    <source>
        <dbReference type="ARBA" id="ARBA00004906"/>
    </source>
</evidence>
<feature type="compositionally biased region" description="Basic residues" evidence="16">
    <location>
        <begin position="1"/>
        <end position="11"/>
    </location>
</feature>
<dbReference type="InterPro" id="IPR039804">
    <property type="entry name" value="RING-CH-C4HC3_LTN1"/>
</dbReference>
<dbReference type="PANTHER" id="PTHR12389:SF0">
    <property type="entry name" value="E3 UBIQUITIN-PROTEIN LIGASE LISTERIN"/>
    <property type="match status" value="1"/>
</dbReference>
<dbReference type="Gene3D" id="1.25.10.10">
    <property type="entry name" value="Leucine-rich Repeat Variant"/>
    <property type="match status" value="1"/>
</dbReference>
<evidence type="ECO:0000256" key="13">
    <source>
        <dbReference type="ARBA" id="ARBA00022833"/>
    </source>
</evidence>
<keyword evidence="10" id="KW-0677">Repeat</keyword>
<dbReference type="InterPro" id="IPR001841">
    <property type="entry name" value="Znf_RING"/>
</dbReference>
<dbReference type="Proteomes" id="UP000265040">
    <property type="component" value="Chromosome 14"/>
</dbReference>
<sequence length="1683" mass="188757">MGGKNKQRTKGNVRPSSSGRAAEVLAREGGVIPGFVGFDSTVTSELSYVPAVHGAEDIDNLVDADFRLVLRKLSKRDVVTRLKAVQDFGSMCQERDAEEVKGVLPYWPRIYCKISMDHDRRIREATQQAFEQLVLKVRRSLAPFLKSLMGHWILSQCDTYTPAASAACQAFQAAFSPTKQPEALSFCKDEILTVLQDILLKETADTLSDPQSVTQEEREAKYVRMLTSSLLGVKRLLSLLLQDDRVALEQRLADLVNSGKFWKYSKHKTPQVRGAFFEMMCALCEFTPGLAQAEAARLCPAVLLSIDDTDPVVLPPVWEAVLHVVTMIPDCWVHVNSKKGFLPKLWSLLKEGGKGMAKSLHPNLMPLLSKLPSQVTDPALDFYTTFFTSFVQGLSSERAAMSPSESAVIVTSVVECLRYCILHNTENEEHQKKISSMLISQQLLPLVEKALGNPLLQNGPLFLLVTRLLVSLEKRVCLHKEDEDSNRKDVFQGLLTDFWEGLGLLFVRYVDNEEADPQALEGIASLLQVNSDSHIVPTEIFKLTQRVQQINKAVRAILPEDNGKTGVEGDGVEKPVQTVSLVNEKAFGSLQTQHFEDVVCQLAQLCLVHVNEKNSERHLIFLSLLLRSFHTPRVFSTLVELDDKISKDSGKDEVNMKNPALEFLLERVLVWLAEKDRSDTGHLVEMVFSSLLCCSKQEATHFHKTVLCIKFSLSIVLYLSSCQACADPDTLQNCNDWLKGAVLGEKLLGLTEELCKVGHCSPSSTSSTSSHSWTLISLVLSQHHNNVPLIGEVYMEKILEKLHATLSETKSLSDAGNMEPLISFICDVASTFFSSVQDCLVLLSAEELLLTVFQLTAQDQKHTHLSDSLLDKLRKVCLTGVQSLIQHSDYEVKEGGFLHSAAIWVKNQLLTVSFGRILVSFDPSYETLCILQWIRIPLLSSRHRGVCEKPSMDMWKFRLSSRLPAHLCACALLGKVAQTAFTPCDQKKEECPSHVLNLKNTELLYALQWCKEVEYSPAIISTFHSLLTDWGLSEGLQTHVPKKKLLETLFSRHVMWSLLTVSYILKIVCFISLFPACQSKLSTLQVLCPIMTKEDRETLVTLATAGLINCTQVEEEIVQAVLATVMEWRNSKEDWFLFSSDLSKATVEQLNLTVEIMRFLSWLVTHSSTLLGTNQWDFVLCSMLAWLETASENVSSLWNPWVQLFVCENTTLIVKLNQFFTSSSPDVVENLPSELTGEWTDFFVEGIYNLLLPLPVKIIGKNDPVFPLVVLQSVGMALKYVPVQQLNQNSLPPRFIADQKTNLPEPLQTLLNTFCPLLLFKARPLQIAVYHLLEKVMPQLPECDGEGDSNKSDDDRDEPCLSPPASLMAILSTCEELCDSILAGVQVGELAVVQPLSVEYSCILGYLLAWKLLLTFFKSSPSHLRAHYAQYLKRSCSLNKLLLHLFKLMPENPAYPSHGSETKETKTFFTESLSLALPHLACSVYYSTVQDLPAMVRLWWNSQEKRVSAAVEKFTIKYVSPVLSAEEISSVHSSTQMFDSMTVKARSAAREVIATYSVDDIFIELVIQLPQNYPLGSIAVESGRRVGVAVQQWRNWMLQLSTYLTHQNGSIMEGLALWKNNVDKRFEGIEDCMICFSVIHGSNYSLPKKACRTCKKKFHSACLYKWFTSSNKSTCPLCRETFF</sequence>
<evidence type="ECO:0000256" key="14">
    <source>
        <dbReference type="PROSITE-ProRule" id="PRU00175"/>
    </source>
</evidence>
<dbReference type="InterPro" id="IPR056241">
    <property type="entry name" value="LTN1_HEAT_5th"/>
</dbReference>
<dbReference type="Pfam" id="PF22958">
    <property type="entry name" value="Ltn1_1st"/>
    <property type="match status" value="1"/>
</dbReference>
<evidence type="ECO:0000256" key="12">
    <source>
        <dbReference type="ARBA" id="ARBA00022786"/>
    </source>
</evidence>
<dbReference type="SUPFAM" id="SSF48371">
    <property type="entry name" value="ARM repeat"/>
    <property type="match status" value="1"/>
</dbReference>
<comment type="catalytic activity">
    <reaction evidence="1 15">
        <text>S-ubiquitinyl-[E2 ubiquitin-conjugating enzyme]-L-cysteine + [acceptor protein]-L-lysine = [E2 ubiquitin-conjugating enzyme]-L-cysteine + N(6)-ubiquitinyl-[acceptor protein]-L-lysine.</text>
        <dbReference type="EC" id="2.3.2.27"/>
    </reaction>
</comment>
<dbReference type="EC" id="2.3.2.27" evidence="5 15"/>
<keyword evidence="7" id="KW-0963">Cytoplasm</keyword>
<name>A0A7N6AJE4_ANATE</name>
<evidence type="ECO:0000256" key="11">
    <source>
        <dbReference type="ARBA" id="ARBA00022771"/>
    </source>
</evidence>
<comment type="function">
    <text evidence="15">E3 ubiquitin-protein ligase. Component of the ribosome quality control complex (RQC), a ribosome-associated complex that mediates ubiquitination and extraction of incompletely synthesized nascent chains for proteasomal degradation.</text>
</comment>
<dbReference type="GO" id="GO:1990112">
    <property type="term" value="C:RQC complex"/>
    <property type="evidence" value="ECO:0007669"/>
    <property type="project" value="UniProtKB-UniRule"/>
</dbReference>
<evidence type="ECO:0000256" key="8">
    <source>
        <dbReference type="ARBA" id="ARBA00022679"/>
    </source>
</evidence>
<dbReference type="Gene3D" id="3.30.40.10">
    <property type="entry name" value="Zinc/RING finger domain, C3HC4 (zinc finger)"/>
    <property type="match status" value="1"/>
</dbReference>
<comment type="pathway">
    <text evidence="3 15">Protein modification; protein ubiquitination.</text>
</comment>
<dbReference type="PANTHER" id="PTHR12389">
    <property type="entry name" value="ZINC FINGER PROTEIN 294"/>
    <property type="match status" value="1"/>
</dbReference>
<evidence type="ECO:0000256" key="16">
    <source>
        <dbReference type="SAM" id="MobiDB-lite"/>
    </source>
</evidence>
<dbReference type="PROSITE" id="PS50089">
    <property type="entry name" value="ZF_RING_2"/>
    <property type="match status" value="1"/>
</dbReference>
<dbReference type="GeneTree" id="ENSGT00390000016055"/>
<reference evidence="18" key="3">
    <citation type="submission" date="2025-09" db="UniProtKB">
        <authorList>
            <consortium name="Ensembl"/>
        </authorList>
    </citation>
    <scope>IDENTIFICATION</scope>
</reference>
<evidence type="ECO:0000256" key="2">
    <source>
        <dbReference type="ARBA" id="ARBA00004514"/>
    </source>
</evidence>